<evidence type="ECO:0000256" key="4">
    <source>
        <dbReference type="ARBA" id="ARBA00022475"/>
    </source>
</evidence>
<evidence type="ECO:0000256" key="2">
    <source>
        <dbReference type="ARBA" id="ARBA00006555"/>
    </source>
</evidence>
<name>A0A372IRA1_9BACT</name>
<reference evidence="13 14" key="1">
    <citation type="submission" date="2018-08" db="EMBL/GenBank/DDBJ databases">
        <title>Acidipila sp. 4G-K13, an acidobacterium isolated from forest soil.</title>
        <authorList>
            <person name="Gao Z.-H."/>
            <person name="Qiu L.-H."/>
        </authorList>
    </citation>
    <scope>NUCLEOTIDE SEQUENCE [LARGE SCALE GENOMIC DNA]</scope>
    <source>
        <strain evidence="13 14">4G-K13</strain>
    </source>
</reference>
<dbReference type="GO" id="GO:0015031">
    <property type="term" value="P:protein transport"/>
    <property type="evidence" value="ECO:0007669"/>
    <property type="project" value="UniProtKB-KW"/>
</dbReference>
<feature type="region of interest" description="Disordered" evidence="10">
    <location>
        <begin position="64"/>
        <end position="136"/>
    </location>
</feature>
<keyword evidence="4" id="KW-1003">Cell membrane</keyword>
<keyword evidence="3" id="KW-0813">Transport</keyword>
<dbReference type="Pfam" id="PF13103">
    <property type="entry name" value="TonB_2"/>
    <property type="match status" value="1"/>
</dbReference>
<dbReference type="NCBIfam" id="TIGR01352">
    <property type="entry name" value="tonB_Cterm"/>
    <property type="match status" value="1"/>
</dbReference>
<dbReference type="GO" id="GO:0055085">
    <property type="term" value="P:transmembrane transport"/>
    <property type="evidence" value="ECO:0007669"/>
    <property type="project" value="InterPro"/>
</dbReference>
<keyword evidence="9 11" id="KW-0472">Membrane</keyword>
<evidence type="ECO:0000256" key="8">
    <source>
        <dbReference type="ARBA" id="ARBA00022989"/>
    </source>
</evidence>
<dbReference type="RefSeq" id="WP_117298229.1">
    <property type="nucleotide sequence ID" value="NZ_QVQT02000002.1"/>
</dbReference>
<evidence type="ECO:0000256" key="7">
    <source>
        <dbReference type="ARBA" id="ARBA00022927"/>
    </source>
</evidence>
<dbReference type="PANTHER" id="PTHR33446">
    <property type="entry name" value="PROTEIN TONB-RELATED"/>
    <property type="match status" value="1"/>
</dbReference>
<dbReference type="GO" id="GO:0005886">
    <property type="term" value="C:plasma membrane"/>
    <property type="evidence" value="ECO:0007669"/>
    <property type="project" value="UniProtKB-SubCell"/>
</dbReference>
<feature type="compositionally biased region" description="Pro residues" evidence="10">
    <location>
        <begin position="85"/>
        <end position="104"/>
    </location>
</feature>
<comment type="similarity">
    <text evidence="2">Belongs to the TonB family.</text>
</comment>
<evidence type="ECO:0000256" key="3">
    <source>
        <dbReference type="ARBA" id="ARBA00022448"/>
    </source>
</evidence>
<keyword evidence="5" id="KW-0997">Cell inner membrane</keyword>
<comment type="subcellular location">
    <subcellularLocation>
        <location evidence="1">Cell inner membrane</location>
        <topology evidence="1">Single-pass membrane protein</topology>
        <orientation evidence="1">Periplasmic side</orientation>
    </subcellularLocation>
</comment>
<dbReference type="Proteomes" id="UP000264702">
    <property type="component" value="Unassembled WGS sequence"/>
</dbReference>
<keyword evidence="8 11" id="KW-1133">Transmembrane helix</keyword>
<keyword evidence="6 11" id="KW-0812">Transmembrane</keyword>
<dbReference type="InterPro" id="IPR051045">
    <property type="entry name" value="TonB-dependent_transducer"/>
</dbReference>
<evidence type="ECO:0000256" key="5">
    <source>
        <dbReference type="ARBA" id="ARBA00022519"/>
    </source>
</evidence>
<evidence type="ECO:0000256" key="1">
    <source>
        <dbReference type="ARBA" id="ARBA00004383"/>
    </source>
</evidence>
<sequence>MPRNSVPLQSDPFGPPVAGSLLLHIAIAGALVLYIWLAGRLHGNEWGNNAPPGAIQATLVSSAPSIPLPQDTPPTPNVLATEQPSPAPAPPAPKIEPVPVPDAIPIPAKQPKVKLKEKKLQPPSPRHAQPVPNQRNRANYGEAQATQIPHATTGNPTPASPVNVNGGDFSSRFPWYVSLITRKVSEAWYRQEIDSATQYGSQVRVEFTISRDGTVHEVHISQPSASSTLNTSAVRAVQRVDSFGPLPNQYTGSTVSVEYTFTYDQPSR</sequence>
<dbReference type="AlphaFoldDB" id="A0A372IRA1"/>
<feature type="transmembrane region" description="Helical" evidence="11">
    <location>
        <begin position="17"/>
        <end position="37"/>
    </location>
</feature>
<evidence type="ECO:0000313" key="13">
    <source>
        <dbReference type="EMBL" id="RFU17480.1"/>
    </source>
</evidence>
<protein>
    <submittedName>
        <fullName evidence="13">TonB family protein</fullName>
    </submittedName>
</protein>
<evidence type="ECO:0000256" key="9">
    <source>
        <dbReference type="ARBA" id="ARBA00023136"/>
    </source>
</evidence>
<dbReference type="PROSITE" id="PS52015">
    <property type="entry name" value="TONB_CTD"/>
    <property type="match status" value="1"/>
</dbReference>
<accession>A0A372IRA1</accession>
<keyword evidence="14" id="KW-1185">Reference proteome</keyword>
<gene>
    <name evidence="13" type="ORF">D0Y96_04850</name>
</gene>
<evidence type="ECO:0000256" key="6">
    <source>
        <dbReference type="ARBA" id="ARBA00022692"/>
    </source>
</evidence>
<keyword evidence="7" id="KW-0653">Protein transport</keyword>
<dbReference type="OrthoDB" id="119084at2"/>
<dbReference type="Gene3D" id="3.30.1150.10">
    <property type="match status" value="1"/>
</dbReference>
<proteinExistence type="inferred from homology"/>
<feature type="domain" description="TonB C-terminal" evidence="12">
    <location>
        <begin position="175"/>
        <end position="268"/>
    </location>
</feature>
<dbReference type="InterPro" id="IPR037682">
    <property type="entry name" value="TonB_C"/>
</dbReference>
<dbReference type="SUPFAM" id="SSF74653">
    <property type="entry name" value="TolA/TonB C-terminal domain"/>
    <property type="match status" value="1"/>
</dbReference>
<organism evidence="13 14">
    <name type="scientific">Paracidobacterium acidisoli</name>
    <dbReference type="NCBI Taxonomy" id="2303751"/>
    <lineage>
        <taxon>Bacteria</taxon>
        <taxon>Pseudomonadati</taxon>
        <taxon>Acidobacteriota</taxon>
        <taxon>Terriglobia</taxon>
        <taxon>Terriglobales</taxon>
        <taxon>Acidobacteriaceae</taxon>
        <taxon>Paracidobacterium</taxon>
    </lineage>
</organism>
<evidence type="ECO:0000256" key="11">
    <source>
        <dbReference type="SAM" id="Phobius"/>
    </source>
</evidence>
<evidence type="ECO:0000256" key="10">
    <source>
        <dbReference type="SAM" id="MobiDB-lite"/>
    </source>
</evidence>
<comment type="caution">
    <text evidence="13">The sequence shown here is derived from an EMBL/GenBank/DDBJ whole genome shotgun (WGS) entry which is preliminary data.</text>
</comment>
<evidence type="ECO:0000259" key="12">
    <source>
        <dbReference type="PROSITE" id="PS52015"/>
    </source>
</evidence>
<feature type="compositionally biased region" description="Pro residues" evidence="10">
    <location>
        <begin position="66"/>
        <end position="76"/>
    </location>
</feature>
<dbReference type="EMBL" id="QVQT01000002">
    <property type="protein sequence ID" value="RFU17480.1"/>
    <property type="molecule type" value="Genomic_DNA"/>
</dbReference>
<dbReference type="InterPro" id="IPR006260">
    <property type="entry name" value="TonB/TolA_C"/>
</dbReference>
<evidence type="ECO:0000313" key="14">
    <source>
        <dbReference type="Proteomes" id="UP000264702"/>
    </source>
</evidence>